<feature type="non-terminal residue" evidence="1">
    <location>
        <position position="62"/>
    </location>
</feature>
<dbReference type="EMBL" id="BARU01048863">
    <property type="protein sequence ID" value="GAH99745.1"/>
    <property type="molecule type" value="Genomic_DNA"/>
</dbReference>
<sequence length="62" mass="6745">NTGSKSRLWIGESNSIESRILVRFAVSDSAILANADSAKVTLSLYGTWKKGVGFNVFPLTRN</sequence>
<gene>
    <name evidence="1" type="ORF">S03H2_72351</name>
</gene>
<comment type="caution">
    <text evidence="1">The sequence shown here is derived from an EMBL/GenBank/DDBJ whole genome shotgun (WGS) entry which is preliminary data.</text>
</comment>
<organism evidence="1">
    <name type="scientific">marine sediment metagenome</name>
    <dbReference type="NCBI Taxonomy" id="412755"/>
    <lineage>
        <taxon>unclassified sequences</taxon>
        <taxon>metagenomes</taxon>
        <taxon>ecological metagenomes</taxon>
    </lineage>
</organism>
<accession>X1L1H4</accession>
<feature type="non-terminal residue" evidence="1">
    <location>
        <position position="1"/>
    </location>
</feature>
<dbReference type="AlphaFoldDB" id="X1L1H4"/>
<proteinExistence type="predicted"/>
<reference evidence="1" key="1">
    <citation type="journal article" date="2014" name="Front. Microbiol.">
        <title>High frequency of phylogenetically diverse reductive dehalogenase-homologous genes in deep subseafloor sedimentary metagenomes.</title>
        <authorList>
            <person name="Kawai M."/>
            <person name="Futagami T."/>
            <person name="Toyoda A."/>
            <person name="Takaki Y."/>
            <person name="Nishi S."/>
            <person name="Hori S."/>
            <person name="Arai W."/>
            <person name="Tsubouchi T."/>
            <person name="Morono Y."/>
            <person name="Uchiyama I."/>
            <person name="Ito T."/>
            <person name="Fujiyama A."/>
            <person name="Inagaki F."/>
            <person name="Takami H."/>
        </authorList>
    </citation>
    <scope>NUCLEOTIDE SEQUENCE</scope>
    <source>
        <strain evidence="1">Expedition CK06-06</strain>
    </source>
</reference>
<protein>
    <submittedName>
        <fullName evidence="1">Uncharacterized protein</fullName>
    </submittedName>
</protein>
<evidence type="ECO:0000313" key="1">
    <source>
        <dbReference type="EMBL" id="GAH99745.1"/>
    </source>
</evidence>
<name>X1L1H4_9ZZZZ</name>